<evidence type="ECO:0000256" key="1">
    <source>
        <dbReference type="SAM" id="MobiDB-lite"/>
    </source>
</evidence>
<feature type="compositionally biased region" description="Low complexity" evidence="1">
    <location>
        <begin position="50"/>
        <end position="59"/>
    </location>
</feature>
<feature type="compositionally biased region" description="Basic and acidic residues" evidence="1">
    <location>
        <begin position="18"/>
        <end position="27"/>
    </location>
</feature>
<evidence type="ECO:0000313" key="2">
    <source>
        <dbReference type="EMBL" id="CAH2300897.1"/>
    </source>
</evidence>
<feature type="compositionally biased region" description="Polar residues" evidence="1">
    <location>
        <begin position="94"/>
        <end position="106"/>
    </location>
</feature>
<dbReference type="EMBL" id="OW240917">
    <property type="protein sequence ID" value="CAH2300897.1"/>
    <property type="molecule type" value="Genomic_DNA"/>
</dbReference>
<sequence>MQQKGDTNPNRQGQRQDAQPKKADVRRRQGFKYPSKVGKQREPPKPRTRPPQTRQVQRRGAATALGRCIRSCLGPRQAILIRHTAWMELHPAPTATQNSPRDTSIHTPRGSHQRHHLPQGILTKARQGIG</sequence>
<feature type="compositionally biased region" description="Polar residues" evidence="1">
    <location>
        <begin position="1"/>
        <end position="17"/>
    </location>
</feature>
<feature type="region of interest" description="Disordered" evidence="1">
    <location>
        <begin position="92"/>
        <end position="116"/>
    </location>
</feature>
<organism evidence="2 3">
    <name type="scientific">Pelobates cultripes</name>
    <name type="common">Western spadefoot toad</name>
    <dbReference type="NCBI Taxonomy" id="61616"/>
    <lineage>
        <taxon>Eukaryota</taxon>
        <taxon>Metazoa</taxon>
        <taxon>Chordata</taxon>
        <taxon>Craniata</taxon>
        <taxon>Vertebrata</taxon>
        <taxon>Euteleostomi</taxon>
        <taxon>Amphibia</taxon>
        <taxon>Batrachia</taxon>
        <taxon>Anura</taxon>
        <taxon>Pelobatoidea</taxon>
        <taxon>Pelobatidae</taxon>
        <taxon>Pelobates</taxon>
    </lineage>
</organism>
<evidence type="ECO:0000313" key="3">
    <source>
        <dbReference type="Proteomes" id="UP001295444"/>
    </source>
</evidence>
<name>A0AAD1SH15_PELCU</name>
<gene>
    <name evidence="2" type="ORF">PECUL_23A054378</name>
</gene>
<accession>A0AAD1SH15</accession>
<dbReference type="Proteomes" id="UP001295444">
    <property type="component" value="Chromosome 06"/>
</dbReference>
<protein>
    <submittedName>
        <fullName evidence="2">Uncharacterized protein</fullName>
    </submittedName>
</protein>
<reference evidence="2" key="1">
    <citation type="submission" date="2022-03" db="EMBL/GenBank/DDBJ databases">
        <authorList>
            <person name="Alioto T."/>
            <person name="Alioto T."/>
            <person name="Gomez Garrido J."/>
        </authorList>
    </citation>
    <scope>NUCLEOTIDE SEQUENCE</scope>
</reference>
<keyword evidence="3" id="KW-1185">Reference proteome</keyword>
<dbReference type="AlphaFoldDB" id="A0AAD1SH15"/>
<proteinExistence type="predicted"/>
<feature type="region of interest" description="Disordered" evidence="1">
    <location>
        <begin position="1"/>
        <end position="65"/>
    </location>
</feature>